<dbReference type="Proteomes" id="UP001208567">
    <property type="component" value="Unassembled WGS sequence"/>
</dbReference>
<organism evidence="3 4">
    <name type="scientific">Clostridium omnivorum</name>
    <dbReference type="NCBI Taxonomy" id="1604902"/>
    <lineage>
        <taxon>Bacteria</taxon>
        <taxon>Bacillati</taxon>
        <taxon>Bacillota</taxon>
        <taxon>Clostridia</taxon>
        <taxon>Eubacteriales</taxon>
        <taxon>Clostridiaceae</taxon>
        <taxon>Clostridium</taxon>
    </lineage>
</organism>
<sequence length="238" mass="27468">MKYRTAKIIEIVLFLIFFSILNLFCTKIAQAKATPQEGELQKVILIDPGHGDFDSGAISRSGLLEKDVNLSISLKLRDELNKKGYLVLMTRETDKGLYRNEGSIRGKKYDDLNARCKMKNESNCDMFISIHQNFFKDGSCRGAQVWYSRCEDSKALAQIIMKNFKTDLDEKNHREEKPARNDYKILRCYYNIPSVIVECGFLTNYNDEKKLKDEKYQQKIAESLAKSVSEYFSTEASM</sequence>
<gene>
    <name evidence="3" type="primary">cwlD</name>
    <name evidence="3" type="ORF">bsdE14_23550</name>
</gene>
<keyword evidence="1" id="KW-0378">Hydrolase</keyword>
<accession>A0ABQ5N6R4</accession>
<reference evidence="3 4" key="1">
    <citation type="journal article" date="2024" name="Int. J. Syst. Evol. Microbiol.">
        <title>Clostridium omnivorum sp. nov., isolated from anoxic soil under the treatment of reductive soil disinfestation.</title>
        <authorList>
            <person name="Ueki A."/>
            <person name="Tonouchi A."/>
            <person name="Kaku N."/>
            <person name="Honma S."/>
            <person name="Ueki K."/>
        </authorList>
    </citation>
    <scope>NUCLEOTIDE SEQUENCE [LARGE SCALE GENOMIC DNA]</scope>
    <source>
        <strain evidence="3 4">E14</strain>
    </source>
</reference>
<dbReference type="CDD" id="cd02696">
    <property type="entry name" value="MurNAc-LAA"/>
    <property type="match status" value="1"/>
</dbReference>
<proteinExistence type="predicted"/>
<dbReference type="SUPFAM" id="SSF53187">
    <property type="entry name" value="Zn-dependent exopeptidases"/>
    <property type="match status" value="1"/>
</dbReference>
<dbReference type="InterPro" id="IPR050695">
    <property type="entry name" value="N-acetylmuramoyl_amidase_3"/>
</dbReference>
<dbReference type="PANTHER" id="PTHR30404">
    <property type="entry name" value="N-ACETYLMURAMOYL-L-ALANINE AMIDASE"/>
    <property type="match status" value="1"/>
</dbReference>
<dbReference type="RefSeq" id="WP_264850220.1">
    <property type="nucleotide sequence ID" value="NZ_BRXR01000001.1"/>
</dbReference>
<evidence type="ECO:0000313" key="4">
    <source>
        <dbReference type="Proteomes" id="UP001208567"/>
    </source>
</evidence>
<dbReference type="Pfam" id="PF01520">
    <property type="entry name" value="Amidase_3"/>
    <property type="match status" value="1"/>
</dbReference>
<dbReference type="Gene3D" id="3.40.630.40">
    <property type="entry name" value="Zn-dependent exopeptidases"/>
    <property type="match status" value="1"/>
</dbReference>
<dbReference type="NCBIfam" id="TIGR02883">
    <property type="entry name" value="spore_cwlD"/>
    <property type="match status" value="1"/>
</dbReference>
<dbReference type="InterPro" id="IPR002508">
    <property type="entry name" value="MurNAc-LAA_cat"/>
</dbReference>
<dbReference type="InterPro" id="IPR014234">
    <property type="entry name" value="Spore_CwlD"/>
</dbReference>
<dbReference type="EMBL" id="BRXR01000001">
    <property type="protein sequence ID" value="GLC30945.1"/>
    <property type="molecule type" value="Genomic_DNA"/>
</dbReference>
<evidence type="ECO:0000259" key="2">
    <source>
        <dbReference type="SMART" id="SM00646"/>
    </source>
</evidence>
<protein>
    <submittedName>
        <fullName evidence="3">N-acetylmuramoyl-L-alanine amidase CwlD</fullName>
    </submittedName>
</protein>
<evidence type="ECO:0000313" key="3">
    <source>
        <dbReference type="EMBL" id="GLC30945.1"/>
    </source>
</evidence>
<name>A0ABQ5N6R4_9CLOT</name>
<evidence type="ECO:0000256" key="1">
    <source>
        <dbReference type="ARBA" id="ARBA00022801"/>
    </source>
</evidence>
<keyword evidence="4" id="KW-1185">Reference proteome</keyword>
<comment type="caution">
    <text evidence="3">The sequence shown here is derived from an EMBL/GenBank/DDBJ whole genome shotgun (WGS) entry which is preliminary data.</text>
</comment>
<dbReference type="PANTHER" id="PTHR30404:SF0">
    <property type="entry name" value="N-ACETYLMURAMOYL-L-ALANINE AMIDASE AMIC"/>
    <property type="match status" value="1"/>
</dbReference>
<feature type="domain" description="MurNAc-LAA" evidence="2">
    <location>
        <begin position="116"/>
        <end position="229"/>
    </location>
</feature>
<dbReference type="SMART" id="SM00646">
    <property type="entry name" value="Ami_3"/>
    <property type="match status" value="1"/>
</dbReference>